<name>A0A915HYS7_ROMCU</name>
<reference evidence="2" key="1">
    <citation type="submission" date="2022-11" db="UniProtKB">
        <authorList>
            <consortium name="WormBaseParasite"/>
        </authorList>
    </citation>
    <scope>IDENTIFICATION</scope>
</reference>
<sequence length="71" mass="8490">MPRGTAFLVQLKRNFQTTHMTKFKISMCFYEGFYAWLRPTKKTWTSLSENALIGQKKEEYTCLDTCQTRKR</sequence>
<keyword evidence="1" id="KW-1185">Reference proteome</keyword>
<organism evidence="1 2">
    <name type="scientific">Romanomermis culicivorax</name>
    <name type="common">Nematode worm</name>
    <dbReference type="NCBI Taxonomy" id="13658"/>
    <lineage>
        <taxon>Eukaryota</taxon>
        <taxon>Metazoa</taxon>
        <taxon>Ecdysozoa</taxon>
        <taxon>Nematoda</taxon>
        <taxon>Enoplea</taxon>
        <taxon>Dorylaimia</taxon>
        <taxon>Mermithida</taxon>
        <taxon>Mermithoidea</taxon>
        <taxon>Mermithidae</taxon>
        <taxon>Romanomermis</taxon>
    </lineage>
</organism>
<evidence type="ECO:0000313" key="2">
    <source>
        <dbReference type="WBParaSite" id="nRc.2.0.1.t07050-RA"/>
    </source>
</evidence>
<dbReference type="AlphaFoldDB" id="A0A915HYS7"/>
<protein>
    <submittedName>
        <fullName evidence="2">Uncharacterized protein</fullName>
    </submittedName>
</protein>
<accession>A0A915HYS7</accession>
<dbReference type="WBParaSite" id="nRc.2.0.1.t07050-RA">
    <property type="protein sequence ID" value="nRc.2.0.1.t07050-RA"/>
    <property type="gene ID" value="nRc.2.0.1.g07050"/>
</dbReference>
<proteinExistence type="predicted"/>
<dbReference type="Proteomes" id="UP000887565">
    <property type="component" value="Unplaced"/>
</dbReference>
<evidence type="ECO:0000313" key="1">
    <source>
        <dbReference type="Proteomes" id="UP000887565"/>
    </source>
</evidence>